<gene>
    <name evidence="2" type="ORF">OWR29_26550</name>
</gene>
<accession>A0ABT4B4Z9</accession>
<proteinExistence type="predicted"/>
<dbReference type="PANTHER" id="PTHR22674:SF6">
    <property type="entry name" value="NTPASE KAP FAMILY P-LOOP DOMAIN-CONTAINING PROTEIN 1"/>
    <property type="match status" value="1"/>
</dbReference>
<sequence length="305" mass="32797">MLVSSAVKMSPDFEGLIEALTPRPKQAETDTSDEQGTAGAQGMAGFRVAFETLLEEVDGIRKVVVLVDDLDRCLPPTIMATLEAIKLFLSVKGMAFVLAADEDLIREAIGVHLGSTAKGGFAKLYTEKIIQLPVSLPVLSLEQAEAYIALLMYKNAGELTTQAFENVIKVARQRRLQGRAPYVVSGEDAATGPSSEHLILAARIAGGLGAHVWRSPRAIKRFLNALAVREHLARAGGAELDLAVLLKLYLLEIRYPQEFKVLTQKANAERRALIIEWERWAHGDGAHPAGGQQAPADSVGVAAAG</sequence>
<dbReference type="EMBL" id="JAPNTZ010000009">
    <property type="protein sequence ID" value="MCY1141574.1"/>
    <property type="molecule type" value="Genomic_DNA"/>
</dbReference>
<evidence type="ECO:0000259" key="1">
    <source>
        <dbReference type="Pfam" id="PF07693"/>
    </source>
</evidence>
<evidence type="ECO:0000313" key="3">
    <source>
        <dbReference type="Proteomes" id="UP001151002"/>
    </source>
</evidence>
<name>A0ABT4B4Z9_9ACTN</name>
<dbReference type="Proteomes" id="UP001151002">
    <property type="component" value="Unassembled WGS sequence"/>
</dbReference>
<keyword evidence="3" id="KW-1185">Reference proteome</keyword>
<protein>
    <submittedName>
        <fullName evidence="2">P-loop NTPase fold protein</fullName>
    </submittedName>
</protein>
<dbReference type="RefSeq" id="WP_267565966.1">
    <property type="nucleotide sequence ID" value="NZ_JAPNTZ010000009.1"/>
</dbReference>
<dbReference type="InterPro" id="IPR011646">
    <property type="entry name" value="KAP_P-loop"/>
</dbReference>
<comment type="caution">
    <text evidence="2">The sequence shown here is derived from an EMBL/GenBank/DDBJ whole genome shotgun (WGS) entry which is preliminary data.</text>
</comment>
<dbReference type="InterPro" id="IPR052754">
    <property type="entry name" value="NTPase_KAP_P-loop"/>
</dbReference>
<reference evidence="2" key="1">
    <citation type="submission" date="2022-11" db="EMBL/GenBank/DDBJ databases">
        <authorList>
            <person name="Somphong A."/>
            <person name="Phongsopitanun W."/>
        </authorList>
    </citation>
    <scope>NUCLEOTIDE SEQUENCE</scope>
    <source>
        <strain evidence="2">Pm04-4</strain>
    </source>
</reference>
<organism evidence="2 3">
    <name type="scientific">Paractinoplanes pyxinae</name>
    <dbReference type="NCBI Taxonomy" id="2997416"/>
    <lineage>
        <taxon>Bacteria</taxon>
        <taxon>Bacillati</taxon>
        <taxon>Actinomycetota</taxon>
        <taxon>Actinomycetes</taxon>
        <taxon>Micromonosporales</taxon>
        <taxon>Micromonosporaceae</taxon>
        <taxon>Paractinoplanes</taxon>
    </lineage>
</organism>
<evidence type="ECO:0000313" key="2">
    <source>
        <dbReference type="EMBL" id="MCY1141574.1"/>
    </source>
</evidence>
<feature type="domain" description="KAP NTPase" evidence="1">
    <location>
        <begin position="60"/>
        <end position="232"/>
    </location>
</feature>
<dbReference type="PANTHER" id="PTHR22674">
    <property type="entry name" value="NTPASE, KAP FAMILY P-LOOP DOMAIN-CONTAINING 1"/>
    <property type="match status" value="1"/>
</dbReference>
<dbReference type="Pfam" id="PF07693">
    <property type="entry name" value="KAP_NTPase"/>
    <property type="match status" value="1"/>
</dbReference>